<proteinExistence type="predicted"/>
<name>A0ACC0GUA3_9ERIC</name>
<reference evidence="1 2" key="1">
    <citation type="journal article" date="2022" name="Plant J.">
        <title>Chromosome-level genome of Camellia lanceoleosa provides a valuable resource for understanding genome evolution and self-incompatibility.</title>
        <authorList>
            <person name="Gong W."/>
            <person name="Xiao S."/>
            <person name="Wang L."/>
            <person name="Liao Z."/>
            <person name="Chang Y."/>
            <person name="Mo W."/>
            <person name="Hu G."/>
            <person name="Li W."/>
            <person name="Zhao G."/>
            <person name="Zhu H."/>
            <person name="Hu X."/>
            <person name="Ji K."/>
            <person name="Xiang X."/>
            <person name="Song Q."/>
            <person name="Yuan D."/>
            <person name="Jin S."/>
            <person name="Zhang L."/>
        </authorList>
    </citation>
    <scope>NUCLEOTIDE SEQUENCE [LARGE SCALE GENOMIC DNA]</scope>
    <source>
        <strain evidence="1">SQ_2022a</strain>
    </source>
</reference>
<dbReference type="EMBL" id="CM045766">
    <property type="protein sequence ID" value="KAI8004817.1"/>
    <property type="molecule type" value="Genomic_DNA"/>
</dbReference>
<protein>
    <submittedName>
        <fullName evidence="1">Uncharacterized protein</fullName>
    </submittedName>
</protein>
<dbReference type="Proteomes" id="UP001060215">
    <property type="component" value="Chromosome 9"/>
</dbReference>
<comment type="caution">
    <text evidence="1">The sequence shown here is derived from an EMBL/GenBank/DDBJ whole genome shotgun (WGS) entry which is preliminary data.</text>
</comment>
<evidence type="ECO:0000313" key="2">
    <source>
        <dbReference type="Proteomes" id="UP001060215"/>
    </source>
</evidence>
<evidence type="ECO:0000313" key="1">
    <source>
        <dbReference type="EMBL" id="KAI8004817.1"/>
    </source>
</evidence>
<accession>A0ACC0GUA3</accession>
<sequence length="185" mass="20486">MKTEKHGKGWALTRKHENGLQWRLLRWTGFTCMAWVGKSGVGSAITGLFLPHRCVCCVFFAGATWTGLVSGNGDLYAQELSVEMEIEEVMIQDGVDFVADGTALAMVVHGFQIFNAPAMAASSPTMVLVMELCVTLRDLNGGATTKLFLPMVLQLYVYKYVDWCVQMKSCSGNSNRCQLLIVKYR</sequence>
<keyword evidence="2" id="KW-1185">Reference proteome</keyword>
<gene>
    <name evidence="1" type="ORF">LOK49_LG08G02144</name>
</gene>
<organism evidence="1 2">
    <name type="scientific">Camellia lanceoleosa</name>
    <dbReference type="NCBI Taxonomy" id="1840588"/>
    <lineage>
        <taxon>Eukaryota</taxon>
        <taxon>Viridiplantae</taxon>
        <taxon>Streptophyta</taxon>
        <taxon>Embryophyta</taxon>
        <taxon>Tracheophyta</taxon>
        <taxon>Spermatophyta</taxon>
        <taxon>Magnoliopsida</taxon>
        <taxon>eudicotyledons</taxon>
        <taxon>Gunneridae</taxon>
        <taxon>Pentapetalae</taxon>
        <taxon>asterids</taxon>
        <taxon>Ericales</taxon>
        <taxon>Theaceae</taxon>
        <taxon>Camellia</taxon>
    </lineage>
</organism>